<comment type="similarity">
    <text evidence="2">Belongs to the isochorismate synthase family.</text>
</comment>
<evidence type="ECO:0000256" key="4">
    <source>
        <dbReference type="ARBA" id="ARBA00023235"/>
    </source>
</evidence>
<dbReference type="SUPFAM" id="SSF56322">
    <property type="entry name" value="ADC synthase"/>
    <property type="match status" value="1"/>
</dbReference>
<name>A0ABX8V5J1_9FLAO</name>
<dbReference type="Gene3D" id="3.60.120.10">
    <property type="entry name" value="Anthranilate synthase"/>
    <property type="match status" value="1"/>
</dbReference>
<dbReference type="NCBIfam" id="TIGR00543">
    <property type="entry name" value="isochor_syn"/>
    <property type="match status" value="1"/>
</dbReference>
<keyword evidence="8" id="KW-1185">Reference proteome</keyword>
<dbReference type="PANTHER" id="PTHR42839:SF2">
    <property type="entry name" value="ISOCHORISMATE SYNTHASE ENTC"/>
    <property type="match status" value="1"/>
</dbReference>
<dbReference type="Pfam" id="PF00425">
    <property type="entry name" value="Chorismate_bind"/>
    <property type="match status" value="1"/>
</dbReference>
<evidence type="ECO:0000313" key="7">
    <source>
        <dbReference type="EMBL" id="QYJ68100.1"/>
    </source>
</evidence>
<dbReference type="InterPro" id="IPR004561">
    <property type="entry name" value="IsoChor_synthase"/>
</dbReference>
<dbReference type="InterPro" id="IPR005801">
    <property type="entry name" value="ADC_synthase"/>
</dbReference>
<gene>
    <name evidence="7" type="ORF">K1I41_11305</name>
</gene>
<dbReference type="EC" id="5.4.4.2" evidence="3"/>
<protein>
    <recommendedName>
        <fullName evidence="3">isochorismate synthase</fullName>
        <ecNumber evidence="3">5.4.4.2</ecNumber>
    </recommendedName>
    <alternativeName>
        <fullName evidence="5">Isochorismate mutase</fullName>
    </alternativeName>
</protein>
<evidence type="ECO:0000259" key="6">
    <source>
        <dbReference type="Pfam" id="PF00425"/>
    </source>
</evidence>
<dbReference type="EMBL" id="CP080429">
    <property type="protein sequence ID" value="QYJ68100.1"/>
    <property type="molecule type" value="Genomic_DNA"/>
</dbReference>
<proteinExistence type="inferred from homology"/>
<organism evidence="7 8">
    <name type="scientific">Flavobacterium litorale</name>
    <dbReference type="NCBI Taxonomy" id="2856519"/>
    <lineage>
        <taxon>Bacteria</taxon>
        <taxon>Pseudomonadati</taxon>
        <taxon>Bacteroidota</taxon>
        <taxon>Flavobacteriia</taxon>
        <taxon>Flavobacteriales</taxon>
        <taxon>Flavobacteriaceae</taxon>
        <taxon>Flavobacterium</taxon>
    </lineage>
</organism>
<evidence type="ECO:0000256" key="1">
    <source>
        <dbReference type="ARBA" id="ARBA00000799"/>
    </source>
</evidence>
<feature type="domain" description="Chorismate-utilising enzyme C-terminal" evidence="6">
    <location>
        <begin position="98"/>
        <end position="347"/>
    </location>
</feature>
<evidence type="ECO:0000256" key="2">
    <source>
        <dbReference type="ARBA" id="ARBA00005297"/>
    </source>
</evidence>
<dbReference type="RefSeq" id="WP_220640444.1">
    <property type="nucleotide sequence ID" value="NZ_CP080429.1"/>
</dbReference>
<sequence>MTNTDILSKIQLQLDAKKPFVVYCKPESDTITALFQKESKQYYLENFLDKGFVFAPFTGTKKAFIPAKASAIVTTKITKDVVQKDESYTEPSINQQAKHNFEQLVAQSIAVIKTGKFNKLVTSRTEHIAVDTNVAETYQRLLHAYPNAFRYCFYTPDTGLWMGATPEQLLKVKDDILQTVALAGTQLYKEGEKAVWESKEQEEQQIVTNYIVSSLKQYSNTINVTKPHTFRAGNIIHIKTDIKAKLEEATLLENIINKLHPTPAVCGLPKETAMQFLLDNEMYNREYYSGYLGEINHDFTLDAQNKTNLFVNLRCMKLTSSGVQLYIGCGITKDSDPEKEFFETVNKSITMRKVL</sequence>
<dbReference type="Proteomes" id="UP000825381">
    <property type="component" value="Chromosome"/>
</dbReference>
<dbReference type="PANTHER" id="PTHR42839">
    <property type="entry name" value="ISOCHORISMATE SYNTHASE ENTC"/>
    <property type="match status" value="1"/>
</dbReference>
<dbReference type="GO" id="GO:0008909">
    <property type="term" value="F:isochorismate synthase activity"/>
    <property type="evidence" value="ECO:0007669"/>
    <property type="project" value="UniProtKB-EC"/>
</dbReference>
<evidence type="ECO:0000256" key="5">
    <source>
        <dbReference type="ARBA" id="ARBA00041564"/>
    </source>
</evidence>
<evidence type="ECO:0000313" key="8">
    <source>
        <dbReference type="Proteomes" id="UP000825381"/>
    </source>
</evidence>
<keyword evidence="4 7" id="KW-0413">Isomerase</keyword>
<dbReference type="InterPro" id="IPR015890">
    <property type="entry name" value="Chorismate_C"/>
</dbReference>
<accession>A0ABX8V5J1</accession>
<reference evidence="7 8" key="1">
    <citation type="submission" date="2021-07" db="EMBL/GenBank/DDBJ databases">
        <title>Flavobacterium WSW3-B6 sp.nov, isolated from seaweed.</title>
        <authorList>
            <person name="Muhammad N."/>
            <person name="Ho H."/>
            <person name="Lee Y.-J."/>
            <person name="Nguyen T."/>
            <person name="Ho J."/>
            <person name="Kim S.-G."/>
        </authorList>
    </citation>
    <scope>NUCLEOTIDE SEQUENCE [LARGE SCALE GENOMIC DNA]</scope>
    <source>
        <strain evidence="7 8">WSW3-B6</strain>
    </source>
</reference>
<comment type="catalytic activity">
    <reaction evidence="1">
        <text>chorismate = isochorismate</text>
        <dbReference type="Rhea" id="RHEA:18985"/>
        <dbReference type="ChEBI" id="CHEBI:29748"/>
        <dbReference type="ChEBI" id="CHEBI:29780"/>
        <dbReference type="EC" id="5.4.4.2"/>
    </reaction>
</comment>
<evidence type="ECO:0000256" key="3">
    <source>
        <dbReference type="ARBA" id="ARBA00012824"/>
    </source>
</evidence>